<dbReference type="FunFam" id="3.30.70.890:FF:000018">
    <property type="entry name" value="Phosphomevalonate kinase"/>
    <property type="match status" value="1"/>
</dbReference>
<dbReference type="GO" id="GO:0005524">
    <property type="term" value="F:ATP binding"/>
    <property type="evidence" value="ECO:0007669"/>
    <property type="project" value="UniProtKB-UniRule"/>
</dbReference>
<dbReference type="EC" id="2.7.4.2" evidence="3 15"/>
<evidence type="ECO:0000256" key="7">
    <source>
        <dbReference type="ARBA" id="ARBA00022777"/>
    </source>
</evidence>
<evidence type="ECO:0000256" key="12">
    <source>
        <dbReference type="ARBA" id="ARBA00023166"/>
    </source>
</evidence>
<feature type="domain" description="GHMP kinase N-terminal" evidence="16">
    <location>
        <begin position="164"/>
        <end position="230"/>
    </location>
</feature>
<sequence>MALSPTRTVVSSPGKVLLCGGFLVLDRAYTGLTFGIDARIHVVVNDIPTAPGVTLSEIIVKSPQFRDAVWEYSYRQTEEDGGIHLTQLRAAASQRISRNLFVEAALGYVLTYVSTIQPARIQPASVTILADNDYYSAPSDIPCAAGSSNPPKFADFGTPLNKTNKTGLGSSAALVTAFTAALLVHYLPIEEFSLSNDQGKSILHNLAQAAHCAAQGKVGSGFDVASAVYGSCLYRRFSPSILQHHGEPASPGFAKQLKTLVEDTDPKYKWDTEIIKSAVTVPKGIRLVMCDVDCGSETPGMVKKVLAWRSANYEDAERIWKQLQKHNEELAAELVRLGQDQDDNYSALREIIFKARALIREMSQKSDVPIEPPAQTKLLDDCSNVPGVIGGVVPGAGGFDAIALLIEDRAEVLSGLRDYLQDRQADSSSSGQQVGKVNILGVREEMEGVRIEDVSMYAQWT</sequence>
<evidence type="ECO:0000256" key="6">
    <source>
        <dbReference type="ARBA" id="ARBA00022741"/>
    </source>
</evidence>
<evidence type="ECO:0000256" key="1">
    <source>
        <dbReference type="ARBA" id="ARBA00005017"/>
    </source>
</evidence>
<dbReference type="InterPro" id="IPR014721">
    <property type="entry name" value="Ribsml_uS5_D2-typ_fold_subgr"/>
</dbReference>
<evidence type="ECO:0000256" key="5">
    <source>
        <dbReference type="ARBA" id="ARBA00022679"/>
    </source>
</evidence>
<gene>
    <name evidence="17" type="ORF">NA57DRAFT_68349</name>
</gene>
<name>A0A9P4I461_9PEZI</name>
<organism evidence="17 18">
    <name type="scientific">Rhizodiscina lignyota</name>
    <dbReference type="NCBI Taxonomy" id="1504668"/>
    <lineage>
        <taxon>Eukaryota</taxon>
        <taxon>Fungi</taxon>
        <taxon>Dikarya</taxon>
        <taxon>Ascomycota</taxon>
        <taxon>Pezizomycotina</taxon>
        <taxon>Dothideomycetes</taxon>
        <taxon>Pleosporomycetidae</taxon>
        <taxon>Aulographales</taxon>
        <taxon>Rhizodiscinaceae</taxon>
        <taxon>Rhizodiscina</taxon>
    </lineage>
</organism>
<evidence type="ECO:0000256" key="3">
    <source>
        <dbReference type="ARBA" id="ARBA00012958"/>
    </source>
</evidence>
<evidence type="ECO:0000256" key="13">
    <source>
        <dbReference type="ARBA" id="ARBA00023221"/>
    </source>
</evidence>
<comment type="similarity">
    <text evidence="2 15">Belongs to the GHMP kinase family. Mevalonate kinase subfamily.</text>
</comment>
<dbReference type="InterPro" id="IPR036554">
    <property type="entry name" value="GHMP_kinase_C_sf"/>
</dbReference>
<dbReference type="OrthoDB" id="10262935at2759"/>
<evidence type="ECO:0000259" key="16">
    <source>
        <dbReference type="Pfam" id="PF00288"/>
    </source>
</evidence>
<dbReference type="GO" id="GO:0010142">
    <property type="term" value="P:farnesyl diphosphate biosynthetic process, mevalonate pathway"/>
    <property type="evidence" value="ECO:0007669"/>
    <property type="project" value="TreeGrafter"/>
</dbReference>
<keyword evidence="4 15" id="KW-0444">Lipid biosynthesis</keyword>
<evidence type="ECO:0000256" key="15">
    <source>
        <dbReference type="PIRNR" id="PIRNR017288"/>
    </source>
</evidence>
<keyword evidence="11 15" id="KW-0443">Lipid metabolism</keyword>
<dbReference type="Proteomes" id="UP000799772">
    <property type="component" value="Unassembled WGS sequence"/>
</dbReference>
<keyword evidence="6" id="KW-0547">Nucleotide-binding</keyword>
<dbReference type="EMBL" id="ML978133">
    <property type="protein sequence ID" value="KAF2094791.1"/>
    <property type="molecule type" value="Genomic_DNA"/>
</dbReference>
<dbReference type="GO" id="GO:0004631">
    <property type="term" value="F:phosphomevalonate kinase activity"/>
    <property type="evidence" value="ECO:0007669"/>
    <property type="project" value="UniProtKB-UniRule"/>
</dbReference>
<dbReference type="InterPro" id="IPR020568">
    <property type="entry name" value="Ribosomal_Su5_D2-typ_SF"/>
</dbReference>
<keyword evidence="9 15" id="KW-0752">Steroid biosynthesis</keyword>
<evidence type="ECO:0000256" key="14">
    <source>
        <dbReference type="ARBA" id="ARBA00029326"/>
    </source>
</evidence>
<dbReference type="GO" id="GO:0019287">
    <property type="term" value="P:isopentenyl diphosphate biosynthetic process, mevalonate pathway"/>
    <property type="evidence" value="ECO:0007669"/>
    <property type="project" value="UniProtKB-UniRule"/>
</dbReference>
<keyword evidence="8" id="KW-0067">ATP-binding</keyword>
<evidence type="ECO:0000313" key="18">
    <source>
        <dbReference type="Proteomes" id="UP000799772"/>
    </source>
</evidence>
<keyword evidence="13 15" id="KW-0753">Steroid metabolism</keyword>
<dbReference type="GO" id="GO:0006696">
    <property type="term" value="P:ergosterol biosynthetic process"/>
    <property type="evidence" value="ECO:0007669"/>
    <property type="project" value="TreeGrafter"/>
</dbReference>
<evidence type="ECO:0000256" key="9">
    <source>
        <dbReference type="ARBA" id="ARBA00022955"/>
    </source>
</evidence>
<dbReference type="Gene3D" id="3.30.230.10">
    <property type="match status" value="1"/>
</dbReference>
<accession>A0A9P4I461</accession>
<dbReference type="PIRSF" id="PIRSF017288">
    <property type="entry name" value="PMK_GHMP_euk"/>
    <property type="match status" value="1"/>
</dbReference>
<dbReference type="SUPFAM" id="SSF54211">
    <property type="entry name" value="Ribosomal protein S5 domain 2-like"/>
    <property type="match status" value="1"/>
</dbReference>
<proteinExistence type="inferred from homology"/>
<keyword evidence="18" id="KW-1185">Reference proteome</keyword>
<keyword evidence="7 15" id="KW-0418">Kinase</keyword>
<evidence type="ECO:0000256" key="10">
    <source>
        <dbReference type="ARBA" id="ARBA00023011"/>
    </source>
</evidence>
<dbReference type="PANTHER" id="PTHR31814:SF2">
    <property type="entry name" value="PHOSPHOMEVALONATE KINASE"/>
    <property type="match status" value="1"/>
</dbReference>
<protein>
    <recommendedName>
        <fullName evidence="3 15">Phosphomevalonate kinase</fullName>
        <ecNumber evidence="3 15">2.7.4.2</ecNumber>
    </recommendedName>
</protein>
<dbReference type="AlphaFoldDB" id="A0A9P4I461"/>
<evidence type="ECO:0000313" key="17">
    <source>
        <dbReference type="EMBL" id="KAF2094791.1"/>
    </source>
</evidence>
<dbReference type="PANTHER" id="PTHR31814">
    <property type="match status" value="1"/>
</dbReference>
<dbReference type="Gene3D" id="3.30.70.890">
    <property type="entry name" value="GHMP kinase, C-terminal domain"/>
    <property type="match status" value="1"/>
</dbReference>
<evidence type="ECO:0000256" key="11">
    <source>
        <dbReference type="ARBA" id="ARBA00023098"/>
    </source>
</evidence>
<evidence type="ECO:0000256" key="8">
    <source>
        <dbReference type="ARBA" id="ARBA00022840"/>
    </source>
</evidence>
<comment type="pathway">
    <text evidence="1 15">Isoprenoid biosynthesis; isopentenyl diphosphate biosynthesis via mevalonate pathway; isopentenyl diphosphate from (R)-mevalonate: step 2/3.</text>
</comment>
<keyword evidence="5 15" id="KW-0808">Transferase</keyword>
<evidence type="ECO:0000256" key="4">
    <source>
        <dbReference type="ARBA" id="ARBA00022516"/>
    </source>
</evidence>
<dbReference type="InterPro" id="IPR035102">
    <property type="entry name" value="Phosphomevalonate_kinase"/>
</dbReference>
<comment type="caution">
    <text evidence="17">The sequence shown here is derived from an EMBL/GenBank/DDBJ whole genome shotgun (WGS) entry which is preliminary data.</text>
</comment>
<dbReference type="SUPFAM" id="SSF55060">
    <property type="entry name" value="GHMP Kinase, C-terminal domain"/>
    <property type="match status" value="1"/>
</dbReference>
<dbReference type="InterPro" id="IPR006204">
    <property type="entry name" value="GHMP_kinase_N_dom"/>
</dbReference>
<keyword evidence="10" id="KW-0756">Sterol biosynthesis</keyword>
<comment type="catalytic activity">
    <reaction evidence="14">
        <text>(R)-5-phosphomevalonate + ATP = (R)-5-diphosphomevalonate + ADP</text>
        <dbReference type="Rhea" id="RHEA:16341"/>
        <dbReference type="ChEBI" id="CHEBI:30616"/>
        <dbReference type="ChEBI" id="CHEBI:57557"/>
        <dbReference type="ChEBI" id="CHEBI:58146"/>
        <dbReference type="ChEBI" id="CHEBI:456216"/>
        <dbReference type="EC" id="2.7.4.2"/>
    </reaction>
    <physiologicalReaction direction="left-to-right" evidence="14">
        <dbReference type="Rhea" id="RHEA:16342"/>
    </physiologicalReaction>
</comment>
<keyword evidence="12" id="KW-1207">Sterol metabolism</keyword>
<reference evidence="17" key="1">
    <citation type="journal article" date="2020" name="Stud. Mycol.">
        <title>101 Dothideomycetes genomes: a test case for predicting lifestyles and emergence of pathogens.</title>
        <authorList>
            <person name="Haridas S."/>
            <person name="Albert R."/>
            <person name="Binder M."/>
            <person name="Bloem J."/>
            <person name="Labutti K."/>
            <person name="Salamov A."/>
            <person name="Andreopoulos B."/>
            <person name="Baker S."/>
            <person name="Barry K."/>
            <person name="Bills G."/>
            <person name="Bluhm B."/>
            <person name="Cannon C."/>
            <person name="Castanera R."/>
            <person name="Culley D."/>
            <person name="Daum C."/>
            <person name="Ezra D."/>
            <person name="Gonzalez J."/>
            <person name="Henrissat B."/>
            <person name="Kuo A."/>
            <person name="Liang C."/>
            <person name="Lipzen A."/>
            <person name="Lutzoni F."/>
            <person name="Magnuson J."/>
            <person name="Mondo S."/>
            <person name="Nolan M."/>
            <person name="Ohm R."/>
            <person name="Pangilinan J."/>
            <person name="Park H.-J."/>
            <person name="Ramirez L."/>
            <person name="Alfaro M."/>
            <person name="Sun H."/>
            <person name="Tritt A."/>
            <person name="Yoshinaga Y."/>
            <person name="Zwiers L.-H."/>
            <person name="Turgeon B."/>
            <person name="Goodwin S."/>
            <person name="Spatafora J."/>
            <person name="Crous P."/>
            <person name="Grigoriev I."/>
        </authorList>
    </citation>
    <scope>NUCLEOTIDE SEQUENCE</scope>
    <source>
        <strain evidence="17">CBS 133067</strain>
    </source>
</reference>
<dbReference type="InterPro" id="IPR016005">
    <property type="entry name" value="Erg8"/>
</dbReference>
<dbReference type="Pfam" id="PF00288">
    <property type="entry name" value="GHMP_kinases_N"/>
    <property type="match status" value="1"/>
</dbReference>
<dbReference type="GO" id="GO:0005777">
    <property type="term" value="C:peroxisome"/>
    <property type="evidence" value="ECO:0007669"/>
    <property type="project" value="TreeGrafter"/>
</dbReference>
<evidence type="ECO:0000256" key="2">
    <source>
        <dbReference type="ARBA" id="ARBA00006495"/>
    </source>
</evidence>